<evidence type="ECO:0000313" key="5">
    <source>
        <dbReference type="Proteomes" id="UP000195160"/>
    </source>
</evidence>
<sequence>MTIIKLSCIFFIVTFLLWGFIRILYRFLERKAQQIEERQENAKFQLRELRKDAFENRYDEIYCNDSPQFNNKQHKKSTKSSTHLDDNSEYVSSIVAASTFHSHHDNSSSNCGDSSSNDSGNSSCD</sequence>
<evidence type="ECO:0000256" key="3">
    <source>
        <dbReference type="SAM" id="Phobius"/>
    </source>
</evidence>
<protein>
    <submittedName>
        <fullName evidence="4">Uncharacterized protein</fullName>
    </submittedName>
</protein>
<organism evidence="4 5">
    <name type="scientific">Bacillus thuringiensis subsp. medellin</name>
    <dbReference type="NCBI Taxonomy" id="79672"/>
    <lineage>
        <taxon>Bacteria</taxon>
        <taxon>Bacillati</taxon>
        <taxon>Bacillota</taxon>
        <taxon>Bacilli</taxon>
        <taxon>Bacillales</taxon>
        <taxon>Bacillaceae</taxon>
        <taxon>Bacillus</taxon>
        <taxon>Bacillus cereus group</taxon>
    </lineage>
</organism>
<evidence type="ECO:0000256" key="1">
    <source>
        <dbReference type="SAM" id="Coils"/>
    </source>
</evidence>
<dbReference type="EMBL" id="MOOV01000098">
    <property type="protein sequence ID" value="OUC01058.1"/>
    <property type="molecule type" value="Genomic_DNA"/>
</dbReference>
<feature type="region of interest" description="Disordered" evidence="2">
    <location>
        <begin position="101"/>
        <end position="125"/>
    </location>
</feature>
<feature type="coiled-coil region" evidence="1">
    <location>
        <begin position="25"/>
        <end position="52"/>
    </location>
</feature>
<evidence type="ECO:0000313" key="4">
    <source>
        <dbReference type="EMBL" id="OUC01058.1"/>
    </source>
</evidence>
<evidence type="ECO:0000256" key="2">
    <source>
        <dbReference type="SAM" id="MobiDB-lite"/>
    </source>
</evidence>
<keyword evidence="3" id="KW-0812">Transmembrane</keyword>
<keyword evidence="3" id="KW-1133">Transmembrane helix</keyword>
<feature type="transmembrane region" description="Helical" evidence="3">
    <location>
        <begin position="6"/>
        <end position="25"/>
    </location>
</feature>
<dbReference type="AlphaFoldDB" id="A0A9X6NB16"/>
<name>A0A9X6NB16_BACTV</name>
<dbReference type="RefSeq" id="WP_088066650.1">
    <property type="nucleotide sequence ID" value="NZ_MOOV01000098.1"/>
</dbReference>
<feature type="compositionally biased region" description="Low complexity" evidence="2">
    <location>
        <begin position="107"/>
        <end position="125"/>
    </location>
</feature>
<keyword evidence="3" id="KW-0472">Membrane</keyword>
<accession>A0A9X6NB16</accession>
<comment type="caution">
    <text evidence="4">The sequence shown here is derived from an EMBL/GenBank/DDBJ whole genome shotgun (WGS) entry which is preliminary data.</text>
</comment>
<gene>
    <name evidence="4" type="ORF">BK784_13540</name>
</gene>
<feature type="region of interest" description="Disordered" evidence="2">
    <location>
        <begin position="63"/>
        <end position="85"/>
    </location>
</feature>
<keyword evidence="1" id="KW-0175">Coiled coil</keyword>
<proteinExistence type="predicted"/>
<dbReference type="Proteomes" id="UP000195160">
    <property type="component" value="Unassembled WGS sequence"/>
</dbReference>
<reference evidence="4 5" key="1">
    <citation type="submission" date="2016-10" db="EMBL/GenBank/DDBJ databases">
        <title>Comparative genomics of Bacillus thuringiensis reveals a path to pathogens against multiple invertebrate hosts.</title>
        <authorList>
            <person name="Zheng J."/>
            <person name="Gao Q."/>
            <person name="Liu H."/>
            <person name="Peng D."/>
            <person name="Ruan L."/>
            <person name="Sun M."/>
        </authorList>
    </citation>
    <scope>NUCLEOTIDE SEQUENCE [LARGE SCALE GENOMIC DNA]</scope>
    <source>
        <strain evidence="4">T30001</strain>
    </source>
</reference>